<feature type="transmembrane region" description="Helical" evidence="1">
    <location>
        <begin position="109"/>
        <end position="128"/>
    </location>
</feature>
<gene>
    <name evidence="2" type="ORF">MtrunA17_Chr3g0103111</name>
</gene>
<dbReference type="Proteomes" id="UP000265566">
    <property type="component" value="Chromosome 3"/>
</dbReference>
<proteinExistence type="predicted"/>
<keyword evidence="1" id="KW-1133">Transmembrane helix</keyword>
<name>A0A396ISX0_MEDTR</name>
<organism evidence="2 3">
    <name type="scientific">Medicago truncatula</name>
    <name type="common">Barrel medic</name>
    <name type="synonym">Medicago tribuloides</name>
    <dbReference type="NCBI Taxonomy" id="3880"/>
    <lineage>
        <taxon>Eukaryota</taxon>
        <taxon>Viridiplantae</taxon>
        <taxon>Streptophyta</taxon>
        <taxon>Embryophyta</taxon>
        <taxon>Tracheophyta</taxon>
        <taxon>Spermatophyta</taxon>
        <taxon>Magnoliopsida</taxon>
        <taxon>eudicotyledons</taxon>
        <taxon>Gunneridae</taxon>
        <taxon>Pentapetalae</taxon>
        <taxon>rosids</taxon>
        <taxon>fabids</taxon>
        <taxon>Fabales</taxon>
        <taxon>Fabaceae</taxon>
        <taxon>Papilionoideae</taxon>
        <taxon>50 kb inversion clade</taxon>
        <taxon>NPAAA clade</taxon>
        <taxon>Hologalegina</taxon>
        <taxon>IRL clade</taxon>
        <taxon>Trifolieae</taxon>
        <taxon>Medicago</taxon>
    </lineage>
</organism>
<evidence type="ECO:0000313" key="3">
    <source>
        <dbReference type="Proteomes" id="UP000265566"/>
    </source>
</evidence>
<evidence type="ECO:0000256" key="1">
    <source>
        <dbReference type="SAM" id="Phobius"/>
    </source>
</evidence>
<dbReference type="AlphaFoldDB" id="A0A396ISX0"/>
<protein>
    <recommendedName>
        <fullName evidence="4">Transmembrane protein</fullName>
    </recommendedName>
</protein>
<dbReference type="Gramene" id="rna15667">
    <property type="protein sequence ID" value="RHN67474.1"/>
    <property type="gene ID" value="gene15667"/>
</dbReference>
<keyword evidence="1" id="KW-0812">Transmembrane</keyword>
<feature type="transmembrane region" description="Helical" evidence="1">
    <location>
        <begin position="20"/>
        <end position="39"/>
    </location>
</feature>
<reference evidence="3" key="1">
    <citation type="journal article" date="2018" name="Nat. Plants">
        <title>Whole-genome landscape of Medicago truncatula symbiotic genes.</title>
        <authorList>
            <person name="Pecrix Y."/>
            <person name="Staton S.E."/>
            <person name="Sallet E."/>
            <person name="Lelandais-Briere C."/>
            <person name="Moreau S."/>
            <person name="Carrere S."/>
            <person name="Blein T."/>
            <person name="Jardinaud M.F."/>
            <person name="Latrasse D."/>
            <person name="Zouine M."/>
            <person name="Zahm M."/>
            <person name="Kreplak J."/>
            <person name="Mayjonade B."/>
            <person name="Satge C."/>
            <person name="Perez M."/>
            <person name="Cauet S."/>
            <person name="Marande W."/>
            <person name="Chantry-Darmon C."/>
            <person name="Lopez-Roques C."/>
            <person name="Bouchez O."/>
            <person name="Berard A."/>
            <person name="Debelle F."/>
            <person name="Munos S."/>
            <person name="Bendahmane A."/>
            <person name="Berges H."/>
            <person name="Niebel A."/>
            <person name="Buitink J."/>
            <person name="Frugier F."/>
            <person name="Benhamed M."/>
            <person name="Crespi M."/>
            <person name="Gouzy J."/>
            <person name="Gamas P."/>
        </authorList>
    </citation>
    <scope>NUCLEOTIDE SEQUENCE [LARGE SCALE GENOMIC DNA]</scope>
    <source>
        <strain evidence="3">cv. Jemalong A17</strain>
    </source>
</reference>
<accession>A0A396ISX0</accession>
<dbReference type="EMBL" id="PSQE01000003">
    <property type="protein sequence ID" value="RHN67474.1"/>
    <property type="molecule type" value="Genomic_DNA"/>
</dbReference>
<evidence type="ECO:0000313" key="2">
    <source>
        <dbReference type="EMBL" id="RHN67474.1"/>
    </source>
</evidence>
<keyword evidence="1" id="KW-0472">Membrane</keyword>
<evidence type="ECO:0008006" key="4">
    <source>
        <dbReference type="Google" id="ProtNLM"/>
    </source>
</evidence>
<feature type="transmembrane region" description="Helical" evidence="1">
    <location>
        <begin position="77"/>
        <end position="97"/>
    </location>
</feature>
<sequence>MNIREWVVRWVVLSPAPPFSLLGVLFIQIVVVSTGFDGGDGLLRRWRLRVWESLFSSINPPSMHFRIVRCRKDRGDLWLLLSAIVFATVVVLLSYQIRVVLSDSVVAVFAWFGGRLPSGSLCVCFSFADRRQRLDFGGLVLVGSRLVFEFVSLVRVFMSLVQQRFGLVV</sequence>
<feature type="transmembrane region" description="Helical" evidence="1">
    <location>
        <begin position="140"/>
        <end position="161"/>
    </location>
</feature>
<comment type="caution">
    <text evidence="2">The sequence shown here is derived from an EMBL/GenBank/DDBJ whole genome shotgun (WGS) entry which is preliminary data.</text>
</comment>